<name>A0AAV5JDW0_9ROSI</name>
<comment type="caution">
    <text evidence="1">The sequence shown here is derived from an EMBL/GenBank/DDBJ whole genome shotgun (WGS) entry which is preliminary data.</text>
</comment>
<dbReference type="EMBL" id="BPVZ01000033">
    <property type="protein sequence ID" value="GKV10926.1"/>
    <property type="molecule type" value="Genomic_DNA"/>
</dbReference>
<proteinExistence type="predicted"/>
<dbReference type="AlphaFoldDB" id="A0AAV5JDW0"/>
<evidence type="ECO:0000313" key="2">
    <source>
        <dbReference type="Proteomes" id="UP001054252"/>
    </source>
</evidence>
<protein>
    <submittedName>
        <fullName evidence="1">Uncharacterized protein</fullName>
    </submittedName>
</protein>
<keyword evidence="2" id="KW-1185">Reference proteome</keyword>
<accession>A0AAV5JDW0</accession>
<organism evidence="1 2">
    <name type="scientific">Rubroshorea leprosula</name>
    <dbReference type="NCBI Taxonomy" id="152421"/>
    <lineage>
        <taxon>Eukaryota</taxon>
        <taxon>Viridiplantae</taxon>
        <taxon>Streptophyta</taxon>
        <taxon>Embryophyta</taxon>
        <taxon>Tracheophyta</taxon>
        <taxon>Spermatophyta</taxon>
        <taxon>Magnoliopsida</taxon>
        <taxon>eudicotyledons</taxon>
        <taxon>Gunneridae</taxon>
        <taxon>Pentapetalae</taxon>
        <taxon>rosids</taxon>
        <taxon>malvids</taxon>
        <taxon>Malvales</taxon>
        <taxon>Dipterocarpaceae</taxon>
        <taxon>Rubroshorea</taxon>
    </lineage>
</organism>
<reference evidence="1 2" key="1">
    <citation type="journal article" date="2021" name="Commun. Biol.">
        <title>The genome of Shorea leprosula (Dipterocarpaceae) highlights the ecological relevance of drought in aseasonal tropical rainforests.</title>
        <authorList>
            <person name="Ng K.K.S."/>
            <person name="Kobayashi M.J."/>
            <person name="Fawcett J.A."/>
            <person name="Hatakeyama M."/>
            <person name="Paape T."/>
            <person name="Ng C.H."/>
            <person name="Ang C.C."/>
            <person name="Tnah L.H."/>
            <person name="Lee C.T."/>
            <person name="Nishiyama T."/>
            <person name="Sese J."/>
            <person name="O'Brien M.J."/>
            <person name="Copetti D."/>
            <person name="Mohd Noor M.I."/>
            <person name="Ong R.C."/>
            <person name="Putra M."/>
            <person name="Sireger I.Z."/>
            <person name="Indrioko S."/>
            <person name="Kosugi Y."/>
            <person name="Izuno A."/>
            <person name="Isagi Y."/>
            <person name="Lee S.L."/>
            <person name="Shimizu K.K."/>
        </authorList>
    </citation>
    <scope>NUCLEOTIDE SEQUENCE [LARGE SCALE GENOMIC DNA]</scope>
    <source>
        <strain evidence="1">214</strain>
    </source>
</reference>
<gene>
    <name evidence="1" type="ORF">SLEP1_g22230</name>
</gene>
<evidence type="ECO:0000313" key="1">
    <source>
        <dbReference type="EMBL" id="GKV10926.1"/>
    </source>
</evidence>
<dbReference type="Proteomes" id="UP001054252">
    <property type="component" value="Unassembled WGS sequence"/>
</dbReference>
<sequence>MPGFLDFCEHSDISPLDMEMGPSQFCTCNFLKNDLVSCCERERSCGS</sequence>